<gene>
    <name evidence="1" type="ORF">CU097_014208</name>
</gene>
<comment type="caution">
    <text evidence="1">The sequence shown here is derived from an EMBL/GenBank/DDBJ whole genome shotgun (WGS) entry which is preliminary data.</text>
</comment>
<dbReference type="OrthoDB" id="2275636at2759"/>
<accession>A0A367K407</accession>
<proteinExistence type="predicted"/>
<dbReference type="Proteomes" id="UP000252139">
    <property type="component" value="Unassembled WGS sequence"/>
</dbReference>
<reference evidence="1 2" key="1">
    <citation type="journal article" date="2018" name="G3 (Bethesda)">
        <title>Phylogenetic and Phylogenomic Definition of Rhizopus Species.</title>
        <authorList>
            <person name="Gryganskyi A.P."/>
            <person name="Golan J."/>
            <person name="Dolatabadi S."/>
            <person name="Mondo S."/>
            <person name="Robb S."/>
            <person name="Idnurm A."/>
            <person name="Muszewska A."/>
            <person name="Steczkiewicz K."/>
            <person name="Masonjones S."/>
            <person name="Liao H.L."/>
            <person name="Gajdeczka M.T."/>
            <person name="Anike F."/>
            <person name="Vuek A."/>
            <person name="Anishchenko I.M."/>
            <person name="Voigt K."/>
            <person name="de Hoog G.S."/>
            <person name="Smith M.E."/>
            <person name="Heitman J."/>
            <person name="Vilgalys R."/>
            <person name="Stajich J.E."/>
        </authorList>
    </citation>
    <scope>NUCLEOTIDE SEQUENCE [LARGE SCALE GENOMIC DNA]</scope>
    <source>
        <strain evidence="1 2">CBS 357.93</strain>
    </source>
</reference>
<organism evidence="1 2">
    <name type="scientific">Rhizopus azygosporus</name>
    <name type="common">Rhizopus microsporus var. azygosporus</name>
    <dbReference type="NCBI Taxonomy" id="86630"/>
    <lineage>
        <taxon>Eukaryota</taxon>
        <taxon>Fungi</taxon>
        <taxon>Fungi incertae sedis</taxon>
        <taxon>Mucoromycota</taxon>
        <taxon>Mucoromycotina</taxon>
        <taxon>Mucoromycetes</taxon>
        <taxon>Mucorales</taxon>
        <taxon>Mucorineae</taxon>
        <taxon>Rhizopodaceae</taxon>
        <taxon>Rhizopus</taxon>
    </lineage>
</organism>
<evidence type="ECO:0000313" key="2">
    <source>
        <dbReference type="Proteomes" id="UP000252139"/>
    </source>
</evidence>
<protein>
    <submittedName>
        <fullName evidence="1">Uncharacterized protein</fullName>
    </submittedName>
</protein>
<sequence length="95" mass="10687">MVNQIAFEKIAGVHDNTQDLISYLDTTNDNVYLVIIDYSNLSTNVDDLKQFVSIQIYEVSSQLHLSDLGCSRPPLPIFFSVYLFVVSILAQDDKG</sequence>
<name>A0A367K407_RHIAZ</name>
<dbReference type="EMBL" id="PJQL01000328">
    <property type="protein sequence ID" value="RCH96890.1"/>
    <property type="molecule type" value="Genomic_DNA"/>
</dbReference>
<evidence type="ECO:0000313" key="1">
    <source>
        <dbReference type="EMBL" id="RCH96890.1"/>
    </source>
</evidence>
<dbReference type="AlphaFoldDB" id="A0A367K407"/>
<keyword evidence="2" id="KW-1185">Reference proteome</keyword>